<evidence type="ECO:0000313" key="2">
    <source>
        <dbReference type="WBParaSite" id="nRc.2.0.1.t30039-RA"/>
    </source>
</evidence>
<dbReference type="WBParaSite" id="nRc.2.0.1.t30039-RA">
    <property type="protein sequence ID" value="nRc.2.0.1.t30039-RA"/>
    <property type="gene ID" value="nRc.2.0.1.g30039"/>
</dbReference>
<dbReference type="AlphaFoldDB" id="A0A915JVH9"/>
<proteinExistence type="predicted"/>
<reference evidence="2" key="1">
    <citation type="submission" date="2022-11" db="UniProtKB">
        <authorList>
            <consortium name="WormBaseParasite"/>
        </authorList>
    </citation>
    <scope>IDENTIFICATION</scope>
</reference>
<evidence type="ECO:0000313" key="1">
    <source>
        <dbReference type="Proteomes" id="UP000887565"/>
    </source>
</evidence>
<name>A0A915JVH9_ROMCU</name>
<protein>
    <submittedName>
        <fullName evidence="2">Uncharacterized protein</fullName>
    </submittedName>
</protein>
<dbReference type="Proteomes" id="UP000887565">
    <property type="component" value="Unplaced"/>
</dbReference>
<organism evidence="1 2">
    <name type="scientific">Romanomermis culicivorax</name>
    <name type="common">Nematode worm</name>
    <dbReference type="NCBI Taxonomy" id="13658"/>
    <lineage>
        <taxon>Eukaryota</taxon>
        <taxon>Metazoa</taxon>
        <taxon>Ecdysozoa</taxon>
        <taxon>Nematoda</taxon>
        <taxon>Enoplea</taxon>
        <taxon>Dorylaimia</taxon>
        <taxon>Mermithida</taxon>
        <taxon>Mermithoidea</taxon>
        <taxon>Mermithidae</taxon>
        <taxon>Romanomermis</taxon>
    </lineage>
</organism>
<accession>A0A915JVH9</accession>
<keyword evidence="1" id="KW-1185">Reference proteome</keyword>
<sequence length="62" mass="6862">MNFASEAAFMLYGTATAAVNNQTVPGKTDVKYDWLHGSRTEIRLVTAVMTEAVSVKYQCAFR</sequence>